<name>A0AAD6PSV6_9ROSI</name>
<accession>A0AAD6PSV6</accession>
<proteinExistence type="predicted"/>
<dbReference type="EMBL" id="JAQIZT010000017">
    <property type="protein sequence ID" value="KAJ6960041.1"/>
    <property type="molecule type" value="Genomic_DNA"/>
</dbReference>
<keyword evidence="2" id="KW-1185">Reference proteome</keyword>
<reference evidence="1" key="1">
    <citation type="journal article" date="2023" name="Mol. Ecol. Resour.">
        <title>Chromosome-level genome assembly of a triploid poplar Populus alba 'Berolinensis'.</title>
        <authorList>
            <person name="Chen S."/>
            <person name="Yu Y."/>
            <person name="Wang X."/>
            <person name="Wang S."/>
            <person name="Zhang T."/>
            <person name="Zhou Y."/>
            <person name="He R."/>
            <person name="Meng N."/>
            <person name="Wang Y."/>
            <person name="Liu W."/>
            <person name="Liu Z."/>
            <person name="Liu J."/>
            <person name="Guo Q."/>
            <person name="Huang H."/>
            <person name="Sederoff R.R."/>
            <person name="Wang G."/>
            <person name="Qu G."/>
            <person name="Chen S."/>
        </authorList>
    </citation>
    <scope>NUCLEOTIDE SEQUENCE</scope>
    <source>
        <strain evidence="1">SC-2020</strain>
    </source>
</reference>
<evidence type="ECO:0000313" key="1">
    <source>
        <dbReference type="EMBL" id="KAJ6960041.1"/>
    </source>
</evidence>
<protein>
    <submittedName>
        <fullName evidence="1">Uncharacterized protein</fullName>
    </submittedName>
</protein>
<gene>
    <name evidence="1" type="ORF">NC653_038175</name>
</gene>
<evidence type="ECO:0000313" key="2">
    <source>
        <dbReference type="Proteomes" id="UP001164929"/>
    </source>
</evidence>
<comment type="caution">
    <text evidence="1">The sequence shown here is derived from an EMBL/GenBank/DDBJ whole genome shotgun (WGS) entry which is preliminary data.</text>
</comment>
<dbReference type="Proteomes" id="UP001164929">
    <property type="component" value="Chromosome 17"/>
</dbReference>
<organism evidence="1 2">
    <name type="scientific">Populus alba x Populus x berolinensis</name>
    <dbReference type="NCBI Taxonomy" id="444605"/>
    <lineage>
        <taxon>Eukaryota</taxon>
        <taxon>Viridiplantae</taxon>
        <taxon>Streptophyta</taxon>
        <taxon>Embryophyta</taxon>
        <taxon>Tracheophyta</taxon>
        <taxon>Spermatophyta</taxon>
        <taxon>Magnoliopsida</taxon>
        <taxon>eudicotyledons</taxon>
        <taxon>Gunneridae</taxon>
        <taxon>Pentapetalae</taxon>
        <taxon>rosids</taxon>
        <taxon>fabids</taxon>
        <taxon>Malpighiales</taxon>
        <taxon>Salicaceae</taxon>
        <taxon>Saliceae</taxon>
        <taxon>Populus</taxon>
    </lineage>
</organism>
<sequence length="36" mass="4400">MRHIDRAFATRTRLSFEVFRTAFHRVKTRARNHSNL</sequence>
<dbReference type="AlphaFoldDB" id="A0AAD6PSV6"/>